<reference evidence="3 4" key="2">
    <citation type="submission" date="2016-05" db="EMBL/GenBank/DDBJ databases">
        <title>Lineage-specific infection strategies underlie the spectrum of fungal disease in amphibians.</title>
        <authorList>
            <person name="Cuomo C.A."/>
            <person name="Farrer R.A."/>
            <person name="James T."/>
            <person name="Longcore J."/>
            <person name="Birren B."/>
        </authorList>
    </citation>
    <scope>NUCLEOTIDE SEQUENCE [LARGE SCALE GENOMIC DNA]</scope>
    <source>
        <strain evidence="3 4">JEL423</strain>
    </source>
</reference>
<protein>
    <submittedName>
        <fullName evidence="3">Uncharacterized protein</fullName>
    </submittedName>
</protein>
<dbReference type="EMBL" id="DS022300">
    <property type="protein sequence ID" value="OAJ37435.1"/>
    <property type="molecule type" value="Genomic_DNA"/>
</dbReference>
<name>A0A177WDI4_BATDL</name>
<evidence type="ECO:0000256" key="1">
    <source>
        <dbReference type="SAM" id="Phobius"/>
    </source>
</evidence>
<keyword evidence="1" id="KW-0812">Transmembrane</keyword>
<dbReference type="STRING" id="403673.A0A177WDI4"/>
<organism evidence="3 4">
    <name type="scientific">Batrachochytrium dendrobatidis (strain JEL423)</name>
    <dbReference type="NCBI Taxonomy" id="403673"/>
    <lineage>
        <taxon>Eukaryota</taxon>
        <taxon>Fungi</taxon>
        <taxon>Fungi incertae sedis</taxon>
        <taxon>Chytridiomycota</taxon>
        <taxon>Chytridiomycota incertae sedis</taxon>
        <taxon>Chytridiomycetes</taxon>
        <taxon>Rhizophydiales</taxon>
        <taxon>Rhizophydiales incertae sedis</taxon>
        <taxon>Batrachochytrium</taxon>
    </lineage>
</organism>
<reference evidence="3 4" key="1">
    <citation type="submission" date="2006-10" db="EMBL/GenBank/DDBJ databases">
        <title>The Genome Sequence of Batrachochytrium dendrobatidis JEL423.</title>
        <authorList>
            <consortium name="The Broad Institute Genome Sequencing Platform"/>
            <person name="Birren B."/>
            <person name="Lander E."/>
            <person name="Galagan J."/>
            <person name="Cuomo C."/>
            <person name="Devon K."/>
            <person name="Jaffe D."/>
            <person name="Butler J."/>
            <person name="Alvarez P."/>
            <person name="Gnerre S."/>
            <person name="Grabherr M."/>
            <person name="Kleber M."/>
            <person name="Mauceli E."/>
            <person name="Brockman W."/>
            <person name="Young S."/>
            <person name="LaButti K."/>
            <person name="Sykes S."/>
            <person name="DeCaprio D."/>
            <person name="Crawford M."/>
            <person name="Koehrsen M."/>
            <person name="Engels R."/>
            <person name="Montgomery P."/>
            <person name="Pearson M."/>
            <person name="Howarth C."/>
            <person name="Larson L."/>
            <person name="White J."/>
            <person name="O'Leary S."/>
            <person name="Kodira C."/>
            <person name="Zeng Q."/>
            <person name="Yandava C."/>
            <person name="Alvarado L."/>
            <person name="Longcore J."/>
            <person name="James T."/>
        </authorList>
    </citation>
    <scope>NUCLEOTIDE SEQUENCE [LARGE SCALE GENOMIC DNA]</scope>
    <source>
        <strain evidence="3 4">JEL423</strain>
    </source>
</reference>
<accession>A0A177WDI4</accession>
<dbReference type="OrthoDB" id="2110422at2759"/>
<keyword evidence="1" id="KW-0472">Membrane</keyword>
<dbReference type="EMBL" id="DS022300">
    <property type="protein sequence ID" value="OAJ37451.1"/>
    <property type="molecule type" value="Genomic_DNA"/>
</dbReference>
<feature type="transmembrane region" description="Helical" evidence="1">
    <location>
        <begin position="41"/>
        <end position="59"/>
    </location>
</feature>
<dbReference type="GO" id="GO:0020037">
    <property type="term" value="F:heme binding"/>
    <property type="evidence" value="ECO:0007669"/>
    <property type="project" value="InterPro"/>
</dbReference>
<keyword evidence="1" id="KW-1133">Transmembrane helix</keyword>
<sequence length="127" mass="13562">MTAGKFAFQWRPWANLQAYYAAVFILIGSVISAWFPNRFVAGANLFISLLIIGLEHPFPYMDKLGFVSNNLYLRALLYAACVVPGLIQAPTHTGVLCLSCAALTYLWAAVCGESGAPAGKGSGKSAT</sequence>
<dbReference type="VEuPathDB" id="FungiDB:BDEG_21468"/>
<evidence type="ECO:0000313" key="2">
    <source>
        <dbReference type="EMBL" id="OAJ37435.1"/>
    </source>
</evidence>
<gene>
    <name evidence="2" type="ORF">BDEG_21453</name>
    <name evidence="3" type="ORF">BDEG_21468</name>
</gene>
<evidence type="ECO:0000313" key="3">
    <source>
        <dbReference type="EMBL" id="OAJ37451.1"/>
    </source>
</evidence>
<dbReference type="VEuPathDB" id="FungiDB:BDEG_21453"/>
<evidence type="ECO:0000313" key="4">
    <source>
        <dbReference type="Proteomes" id="UP000077115"/>
    </source>
</evidence>
<dbReference type="Pfam" id="PF05038">
    <property type="entry name" value="Cytochrom_B558a"/>
    <property type="match status" value="1"/>
</dbReference>
<feature type="transmembrane region" description="Helical" evidence="1">
    <location>
        <begin position="18"/>
        <end position="35"/>
    </location>
</feature>
<proteinExistence type="predicted"/>
<dbReference type="InterPro" id="IPR007732">
    <property type="entry name" value="Cyt_b558_asu"/>
</dbReference>
<dbReference type="Proteomes" id="UP000077115">
    <property type="component" value="Unassembled WGS sequence"/>
</dbReference>
<feature type="transmembrane region" description="Helical" evidence="1">
    <location>
        <begin position="71"/>
        <end position="87"/>
    </location>
</feature>
<dbReference type="AlphaFoldDB" id="A0A177WDI4"/>